<gene>
    <name evidence="6" type="ORF">H6P72_18985</name>
    <name evidence="7" type="ORF">ID160_07985</name>
</gene>
<dbReference type="InterPro" id="IPR002123">
    <property type="entry name" value="Plipid/glycerol_acylTrfase"/>
</dbReference>
<comment type="caution">
    <text evidence="7">The sequence shown here is derived from an EMBL/GenBank/DDBJ whole genome shotgun (WGS) entry which is preliminary data.</text>
</comment>
<proteinExistence type="predicted"/>
<keyword evidence="3 7" id="KW-0012">Acyltransferase</keyword>
<reference evidence="6 8" key="1">
    <citation type="submission" date="2020-08" db="EMBL/GenBank/DDBJ databases">
        <title>Emergence and comparative genomics analysis of Citrobacter in Fennec fox imported from North Africa to China.</title>
        <authorList>
            <person name="Zheng B."/>
        </authorList>
    </citation>
    <scope>NUCLEOTIDE SEQUENCE [LARGE SCALE GENOMIC DNA]</scope>
    <source>
        <strain evidence="6 8">FF371</strain>
    </source>
</reference>
<evidence type="ECO:0000256" key="3">
    <source>
        <dbReference type="ARBA" id="ARBA00023315"/>
    </source>
</evidence>
<dbReference type="PANTHER" id="PTHR10434">
    <property type="entry name" value="1-ACYL-SN-GLYCEROL-3-PHOSPHATE ACYLTRANSFERASE"/>
    <property type="match status" value="1"/>
</dbReference>
<dbReference type="EMBL" id="JACLAH010000006">
    <property type="protein sequence ID" value="MBC2648694.1"/>
    <property type="molecule type" value="Genomic_DNA"/>
</dbReference>
<evidence type="ECO:0000256" key="1">
    <source>
        <dbReference type="ARBA" id="ARBA00005189"/>
    </source>
</evidence>
<dbReference type="SMART" id="SM00563">
    <property type="entry name" value="PlsC"/>
    <property type="match status" value="1"/>
</dbReference>
<keyword evidence="4" id="KW-0812">Transmembrane</keyword>
<keyword evidence="2 7" id="KW-0808">Transferase</keyword>
<dbReference type="Proteomes" id="UP000605024">
    <property type="component" value="Unassembled WGS sequence"/>
</dbReference>
<accession>A0A7X1ERV8</accession>
<dbReference type="EMBL" id="JACXSK010000003">
    <property type="protein sequence ID" value="MBD3122610.1"/>
    <property type="molecule type" value="Genomic_DNA"/>
</dbReference>
<dbReference type="PANTHER" id="PTHR10434:SF66">
    <property type="entry name" value="PHOSPHOLIPID_GLYCEROL ACYLTRANSFERASE DOMAIN-CONTAINING PROTEIN"/>
    <property type="match status" value="1"/>
</dbReference>
<keyword evidence="4" id="KW-0472">Membrane</keyword>
<organism evidence="7 9">
    <name type="scientific">Citrobacter braakii</name>
    <dbReference type="NCBI Taxonomy" id="57706"/>
    <lineage>
        <taxon>Bacteria</taxon>
        <taxon>Pseudomonadati</taxon>
        <taxon>Pseudomonadota</taxon>
        <taxon>Gammaproteobacteria</taxon>
        <taxon>Enterobacterales</taxon>
        <taxon>Enterobacteriaceae</taxon>
        <taxon>Citrobacter</taxon>
        <taxon>Citrobacter freundii complex</taxon>
    </lineage>
</organism>
<evidence type="ECO:0000256" key="2">
    <source>
        <dbReference type="ARBA" id="ARBA00022679"/>
    </source>
</evidence>
<evidence type="ECO:0000313" key="9">
    <source>
        <dbReference type="Proteomes" id="UP000605024"/>
    </source>
</evidence>
<evidence type="ECO:0000313" key="7">
    <source>
        <dbReference type="EMBL" id="MBD3122610.1"/>
    </source>
</evidence>
<evidence type="ECO:0000256" key="4">
    <source>
        <dbReference type="SAM" id="Phobius"/>
    </source>
</evidence>
<keyword evidence="4" id="KW-1133">Transmembrane helix</keyword>
<evidence type="ECO:0000259" key="5">
    <source>
        <dbReference type="SMART" id="SM00563"/>
    </source>
</evidence>
<sequence length="277" mass="30986">MAVESGMNTMLLRLNRVWRLVMTGLCFALFGLGGLLLSTFWFNVLLIAIWDKARRRRIARRSIAASFRLFLTVAKRLGVLDYQIEGRDILRNEQGCLVVANHPTLIDYVLLASVMPETDCLVKSALLKNPFLSGVVRAADYLINSQADALLPACQQRLEQGDTILIFPEGTRTRPGEEMTLQRGAANIAVRCSSDLRIVTIKCSEQMLNKESQWYDVPSVKPMFTISVHERVKIDQFYDANSQEPALAARQLNRHLLLQLQPGTLPLSGINDASALS</sequence>
<feature type="domain" description="Phospholipid/glycerol acyltransferase" evidence="5">
    <location>
        <begin position="96"/>
        <end position="206"/>
    </location>
</feature>
<keyword evidence="8" id="KW-1185">Reference proteome</keyword>
<feature type="transmembrane region" description="Helical" evidence="4">
    <location>
        <begin position="20"/>
        <end position="50"/>
    </location>
</feature>
<dbReference type="GO" id="GO:0006654">
    <property type="term" value="P:phosphatidic acid biosynthetic process"/>
    <property type="evidence" value="ECO:0007669"/>
    <property type="project" value="TreeGrafter"/>
</dbReference>
<dbReference type="AlphaFoldDB" id="A0A7X1ERV8"/>
<dbReference type="CDD" id="cd07989">
    <property type="entry name" value="LPLAT_AGPAT-like"/>
    <property type="match status" value="1"/>
</dbReference>
<comment type="pathway">
    <text evidence="1">Lipid metabolism.</text>
</comment>
<reference evidence="7" key="2">
    <citation type="submission" date="2020-09" db="EMBL/GenBank/DDBJ databases">
        <title>Characterization of IncC plasmids in Enterobacterales of food-producing animals originating from China.</title>
        <authorList>
            <person name="Zhang Y."/>
            <person name="Lei C.-W."/>
        </authorList>
    </citation>
    <scope>NUCLEOTIDE SEQUENCE</scope>
    <source>
        <strain evidence="7">CC1</strain>
    </source>
</reference>
<dbReference type="Proteomes" id="UP000586346">
    <property type="component" value="Unassembled WGS sequence"/>
</dbReference>
<protein>
    <submittedName>
        <fullName evidence="7">1-acyl-sn-glycerol-3-phosphate acyltransferase</fullName>
    </submittedName>
</protein>
<dbReference type="RefSeq" id="WP_085951091.1">
    <property type="nucleotide sequence ID" value="NZ_AP026382.1"/>
</dbReference>
<name>A0A7X1ERV8_CITBR</name>
<evidence type="ECO:0000313" key="8">
    <source>
        <dbReference type="Proteomes" id="UP000586346"/>
    </source>
</evidence>
<dbReference type="Pfam" id="PF01553">
    <property type="entry name" value="Acyltransferase"/>
    <property type="match status" value="1"/>
</dbReference>
<evidence type="ECO:0000313" key="6">
    <source>
        <dbReference type="EMBL" id="MBC2648694.1"/>
    </source>
</evidence>
<dbReference type="SUPFAM" id="SSF69593">
    <property type="entry name" value="Glycerol-3-phosphate (1)-acyltransferase"/>
    <property type="match status" value="1"/>
</dbReference>
<dbReference type="GO" id="GO:0003841">
    <property type="term" value="F:1-acylglycerol-3-phosphate O-acyltransferase activity"/>
    <property type="evidence" value="ECO:0007669"/>
    <property type="project" value="TreeGrafter"/>
</dbReference>